<protein>
    <submittedName>
        <fullName evidence="2">MBL fold metallo-hydrolase</fullName>
    </submittedName>
</protein>
<dbReference type="InterPro" id="IPR001279">
    <property type="entry name" value="Metallo-B-lactamas"/>
</dbReference>
<dbReference type="PANTHER" id="PTHR23131">
    <property type="entry name" value="ENDORIBONUCLEASE LACTB2"/>
    <property type="match status" value="1"/>
</dbReference>
<dbReference type="CDD" id="cd16278">
    <property type="entry name" value="metallo-hydrolase-like_MBL-fold"/>
    <property type="match status" value="1"/>
</dbReference>
<dbReference type="InterPro" id="IPR050662">
    <property type="entry name" value="Sec-metab_biosynth-thioest"/>
</dbReference>
<dbReference type="InterPro" id="IPR041516">
    <property type="entry name" value="LACTB2_WH"/>
</dbReference>
<reference evidence="2 3" key="1">
    <citation type="submission" date="2018-09" db="EMBL/GenBank/DDBJ databases">
        <title>Profundibacter amoris BAR1 gen. nov., sp. nov., a new member of the Roseobacter clade isolated at Lokis Castle Vent Field on the Arctic Mid-Oceanic Ridge.</title>
        <authorList>
            <person name="Le Moine Bauer S."/>
            <person name="Sjoeberg A.G."/>
            <person name="L'Haridon S."/>
            <person name="Stokke R."/>
            <person name="Roalkvam I."/>
            <person name="Steen I.H."/>
            <person name="Dahle H."/>
        </authorList>
    </citation>
    <scope>NUCLEOTIDE SEQUENCE [LARGE SCALE GENOMIC DNA]</scope>
    <source>
        <strain evidence="2 3">BAR1</strain>
    </source>
</reference>
<dbReference type="SUPFAM" id="SSF56281">
    <property type="entry name" value="Metallo-hydrolase/oxidoreductase"/>
    <property type="match status" value="1"/>
</dbReference>
<evidence type="ECO:0000313" key="3">
    <source>
        <dbReference type="Proteomes" id="UP000261704"/>
    </source>
</evidence>
<dbReference type="AlphaFoldDB" id="A0A347UGY4"/>
<evidence type="ECO:0000259" key="1">
    <source>
        <dbReference type="SMART" id="SM00849"/>
    </source>
</evidence>
<keyword evidence="2" id="KW-0378">Hydrolase</keyword>
<proteinExistence type="predicted"/>
<dbReference type="PANTHER" id="PTHR23131:SF0">
    <property type="entry name" value="ENDORIBONUCLEASE LACTB2"/>
    <property type="match status" value="1"/>
</dbReference>
<evidence type="ECO:0000313" key="2">
    <source>
        <dbReference type="EMBL" id="AXX98112.1"/>
    </source>
</evidence>
<gene>
    <name evidence="2" type="ORF">BAR1_09320</name>
</gene>
<feature type="domain" description="Metallo-beta-lactamase" evidence="1">
    <location>
        <begin position="36"/>
        <end position="215"/>
    </location>
</feature>
<dbReference type="InterPro" id="IPR036388">
    <property type="entry name" value="WH-like_DNA-bd_sf"/>
</dbReference>
<accession>A0A347UGY4</accession>
<organism evidence="2 3">
    <name type="scientific">Profundibacter amoris</name>
    <dbReference type="NCBI Taxonomy" id="2171755"/>
    <lineage>
        <taxon>Bacteria</taxon>
        <taxon>Pseudomonadati</taxon>
        <taxon>Pseudomonadota</taxon>
        <taxon>Alphaproteobacteria</taxon>
        <taxon>Rhodobacterales</taxon>
        <taxon>Paracoccaceae</taxon>
        <taxon>Profundibacter</taxon>
    </lineage>
</organism>
<dbReference type="Gene3D" id="3.60.15.10">
    <property type="entry name" value="Ribonuclease Z/Hydroxyacylglutathione hydrolase-like"/>
    <property type="match status" value="1"/>
</dbReference>
<dbReference type="GO" id="GO:0016787">
    <property type="term" value="F:hydrolase activity"/>
    <property type="evidence" value="ECO:0007669"/>
    <property type="project" value="UniProtKB-KW"/>
</dbReference>
<dbReference type="KEGG" id="pamo:BAR1_09320"/>
<dbReference type="Pfam" id="PF17778">
    <property type="entry name" value="WHD_BLACT"/>
    <property type="match status" value="1"/>
</dbReference>
<keyword evidence="3" id="KW-1185">Reference proteome</keyword>
<sequence>MTMDADFNPPAGVAEQLAPDLRRILAPNPSPMTWRGTNTYIVGHGQVALIDPGPAIPAHFDAIMSATKGEVITAILVTHSHTDHSPLARPLAEATGAPVMAYGDSTAGRSEVMADLVARGLTGGGEGIDAGFRPDRILQDNEDITGPDWTLQALWTPGHIGNHLCFAWGDVLFTGDHVMGWASSLVSPPDGDLTQFMASCARLAARDDAIYHSGHGAPITQPAKRIQWLINHRQSREAQILAALGDRPASVATLTKQVYTDTPPALIPAAQRNVFAHLIDLTTRKRIKPLKTLSQDSEFIRL</sequence>
<name>A0A347UGY4_9RHOB</name>
<dbReference type="RefSeq" id="WP_118942768.1">
    <property type="nucleotide sequence ID" value="NZ_CP032125.1"/>
</dbReference>
<dbReference type="Pfam" id="PF00753">
    <property type="entry name" value="Lactamase_B"/>
    <property type="match status" value="1"/>
</dbReference>
<dbReference type="InterPro" id="IPR036866">
    <property type="entry name" value="RibonucZ/Hydroxyglut_hydro"/>
</dbReference>
<dbReference type="EMBL" id="CP032125">
    <property type="protein sequence ID" value="AXX98112.1"/>
    <property type="molecule type" value="Genomic_DNA"/>
</dbReference>
<dbReference type="Gene3D" id="1.10.10.10">
    <property type="entry name" value="Winged helix-like DNA-binding domain superfamily/Winged helix DNA-binding domain"/>
    <property type="match status" value="1"/>
</dbReference>
<dbReference type="SMART" id="SM00849">
    <property type="entry name" value="Lactamase_B"/>
    <property type="match status" value="1"/>
</dbReference>
<dbReference type="Proteomes" id="UP000261704">
    <property type="component" value="Chromosome"/>
</dbReference>
<dbReference type="OrthoDB" id="9788263at2"/>